<comment type="caution">
    <text evidence="1">The sequence shown here is derived from an EMBL/GenBank/DDBJ whole genome shotgun (WGS) entry which is preliminary data.</text>
</comment>
<dbReference type="Proteomes" id="UP001160882">
    <property type="component" value="Unassembled WGS sequence"/>
</dbReference>
<dbReference type="InterPro" id="IPR009387">
    <property type="entry name" value="HigB-2"/>
</dbReference>
<organism evidence="1 2">
    <name type="scientific">Pseudomonas mosselii</name>
    <dbReference type="NCBI Taxonomy" id="78327"/>
    <lineage>
        <taxon>Bacteria</taxon>
        <taxon>Pseudomonadati</taxon>
        <taxon>Pseudomonadota</taxon>
        <taxon>Gammaproteobacteria</taxon>
        <taxon>Pseudomonadales</taxon>
        <taxon>Pseudomonadaceae</taxon>
        <taxon>Pseudomonas</taxon>
    </lineage>
</organism>
<name>A0AA42S084_9PSED</name>
<protein>
    <submittedName>
        <fullName evidence="1">Transcriptional regulator</fullName>
    </submittedName>
</protein>
<proteinExistence type="predicted"/>
<accession>A0AA42S084</accession>
<gene>
    <name evidence="1" type="ORF">N5I14_22345</name>
</gene>
<reference evidence="1" key="1">
    <citation type="submission" date="2022-09" db="EMBL/GenBank/DDBJ databases">
        <title>Intensive care unit water sources are persistently colonized with multi-drug resistant bacteria and are the site of extensive horizontal gene transfer of antibiotic resistance genes.</title>
        <authorList>
            <person name="Diorio-Toth L."/>
        </authorList>
    </citation>
    <scope>NUCLEOTIDE SEQUENCE</scope>
    <source>
        <strain evidence="1">GD03782</strain>
    </source>
</reference>
<sequence>MLTIIEAPLFSKLWPDYWTADEHGTFMHHLANNPDGGAVIPGSGGCRKVRWRIEGQGKRGAVRVIYTAQLDNGVLVALLIYGKSATESIPAHVLRQIVKELNHAPD</sequence>
<dbReference type="EMBL" id="JAOCGG010000065">
    <property type="protein sequence ID" value="MDH1632986.1"/>
    <property type="molecule type" value="Genomic_DNA"/>
</dbReference>
<dbReference type="AlphaFoldDB" id="A0AA42S084"/>
<dbReference type="RefSeq" id="WP_280083543.1">
    <property type="nucleotide sequence ID" value="NZ_JAOCGG010000065.1"/>
</dbReference>
<evidence type="ECO:0000313" key="1">
    <source>
        <dbReference type="EMBL" id="MDH1632986.1"/>
    </source>
</evidence>
<dbReference type="PIRSF" id="PIRSF039032">
    <property type="entry name" value="HigB-2"/>
    <property type="match status" value="1"/>
</dbReference>
<evidence type="ECO:0000313" key="2">
    <source>
        <dbReference type="Proteomes" id="UP001160882"/>
    </source>
</evidence>